<evidence type="ECO:0000313" key="3">
    <source>
        <dbReference type="EnsemblPlants" id="AUR62029125-RA:cds"/>
    </source>
</evidence>
<dbReference type="EnsemblPlants" id="AUR62029125-RA">
    <property type="protein sequence ID" value="AUR62029125-RA:cds"/>
    <property type="gene ID" value="AUR62029125"/>
</dbReference>
<accession>A0A803MGM3</accession>
<reference evidence="3" key="1">
    <citation type="journal article" date="2017" name="Nature">
        <title>The genome of Chenopodium quinoa.</title>
        <authorList>
            <person name="Jarvis D.E."/>
            <person name="Ho Y.S."/>
            <person name="Lightfoot D.J."/>
            <person name="Schmoeckel S.M."/>
            <person name="Li B."/>
            <person name="Borm T.J.A."/>
            <person name="Ohyanagi H."/>
            <person name="Mineta K."/>
            <person name="Michell C.T."/>
            <person name="Saber N."/>
            <person name="Kharbatia N.M."/>
            <person name="Rupper R.R."/>
            <person name="Sharp A.R."/>
            <person name="Dally N."/>
            <person name="Boughton B.A."/>
            <person name="Woo Y.H."/>
            <person name="Gao G."/>
            <person name="Schijlen E.G.W.M."/>
            <person name="Guo X."/>
            <person name="Momin A.A."/>
            <person name="Negrao S."/>
            <person name="Al-Babili S."/>
            <person name="Gehring C."/>
            <person name="Roessner U."/>
            <person name="Jung C."/>
            <person name="Murphy K."/>
            <person name="Arold S.T."/>
            <person name="Gojobori T."/>
            <person name="van der Linden C.G."/>
            <person name="van Loo E.N."/>
            <person name="Jellen E.N."/>
            <person name="Maughan P.J."/>
            <person name="Tester M."/>
        </authorList>
    </citation>
    <scope>NUCLEOTIDE SEQUENCE [LARGE SCALE GENOMIC DNA]</scope>
    <source>
        <strain evidence="3">cv. PI 614886</strain>
    </source>
</reference>
<evidence type="ECO:0000259" key="2">
    <source>
        <dbReference type="Pfam" id="PF16719"/>
    </source>
</evidence>
<proteinExistence type="predicted"/>
<name>A0A803MGM3_CHEQI</name>
<dbReference type="AlphaFoldDB" id="A0A803MGM3"/>
<dbReference type="Gramene" id="AUR62029125-RA">
    <property type="protein sequence ID" value="AUR62029125-RA:cds"/>
    <property type="gene ID" value="AUR62029125"/>
</dbReference>
<dbReference type="Pfam" id="PF16719">
    <property type="entry name" value="SAWADEE"/>
    <property type="match status" value="1"/>
</dbReference>
<dbReference type="OMA" id="CHDESME"/>
<keyword evidence="4" id="KW-1185">Reference proteome</keyword>
<evidence type="ECO:0000256" key="1">
    <source>
        <dbReference type="SAM" id="MobiDB-lite"/>
    </source>
</evidence>
<feature type="region of interest" description="Disordered" evidence="1">
    <location>
        <begin position="1"/>
        <end position="25"/>
    </location>
</feature>
<dbReference type="InterPro" id="IPR032001">
    <property type="entry name" value="SAWADEE_dom"/>
</dbReference>
<organism evidence="3 4">
    <name type="scientific">Chenopodium quinoa</name>
    <name type="common">Quinoa</name>
    <dbReference type="NCBI Taxonomy" id="63459"/>
    <lineage>
        <taxon>Eukaryota</taxon>
        <taxon>Viridiplantae</taxon>
        <taxon>Streptophyta</taxon>
        <taxon>Embryophyta</taxon>
        <taxon>Tracheophyta</taxon>
        <taxon>Spermatophyta</taxon>
        <taxon>Magnoliopsida</taxon>
        <taxon>eudicotyledons</taxon>
        <taxon>Gunneridae</taxon>
        <taxon>Pentapetalae</taxon>
        <taxon>Caryophyllales</taxon>
        <taxon>Chenopodiaceae</taxon>
        <taxon>Chenopodioideae</taxon>
        <taxon>Atripliceae</taxon>
        <taxon>Chenopodium</taxon>
    </lineage>
</organism>
<dbReference type="Proteomes" id="UP000596660">
    <property type="component" value="Unplaced"/>
</dbReference>
<protein>
    <recommendedName>
        <fullName evidence="2">SAWADEE domain-containing protein</fullName>
    </recommendedName>
</protein>
<dbReference type="PANTHER" id="PTHR36384:SF1">
    <property type="entry name" value="SAWADEE PROTEIN"/>
    <property type="match status" value="1"/>
</dbReference>
<dbReference type="Gene3D" id="2.30.30.140">
    <property type="match status" value="1"/>
</dbReference>
<dbReference type="PANTHER" id="PTHR36384">
    <property type="entry name" value="SAWADEE PROTEIN"/>
    <property type="match status" value="1"/>
</dbReference>
<sequence>MGVKKRKTPKQPTTTAAGETPPVGPGIEFRNLEDDAWYNIQLLLQNQTLLVKFIEFPDDHDLEFHTTEFSSSGEISDFRRRFRPLTLQFEPSDCVKVKLGMRVCALMNSVICRDDRRFYDAIVEGVKREEHTIVDETENCSCTVILSWLHGPKAGTLTTARVEDLCPIQPPRLDPRVACFLELAKWKQGITSPCSNLINEDITYNEESPTSLNCQRWNNLEDERQMGSIVPYDEGNIGHEKNEDVDLGGGGDNVHAKERLNDDNYFYSLEKLVADVCSIGLGGRDNGATEVVDTEVRYFIVIENLEKDISSSTIVEFVLEETGLEIEAFVLLSLSAEPYTRGALVVKCAEDLERLCNFLVKPDQMITSSKGRPWIVSDTSATESVRPSFWCLEPDLKDERQQSAGDGLRVVQSGSEEYSKAEKLRDLYLAFTTHQQQLSKRLALEEQRILDA</sequence>
<gene>
    <name evidence="3" type="primary">LOC110730841</name>
</gene>
<reference evidence="3" key="2">
    <citation type="submission" date="2021-03" db="UniProtKB">
        <authorList>
            <consortium name="EnsemblPlants"/>
        </authorList>
    </citation>
    <scope>IDENTIFICATION</scope>
</reference>
<feature type="domain" description="SAWADEE" evidence="2">
    <location>
        <begin position="27"/>
        <end position="166"/>
    </location>
</feature>
<dbReference type="GO" id="GO:0003682">
    <property type="term" value="F:chromatin binding"/>
    <property type="evidence" value="ECO:0007669"/>
    <property type="project" value="InterPro"/>
</dbReference>
<evidence type="ECO:0000313" key="4">
    <source>
        <dbReference type="Proteomes" id="UP000596660"/>
    </source>
</evidence>